<protein>
    <submittedName>
        <fullName evidence="4">Ribosomal-protein-alanine acetyltransferase</fullName>
    </submittedName>
</protein>
<keyword evidence="2" id="KW-0012">Acyltransferase</keyword>
<dbReference type="PROSITE" id="PS51186">
    <property type="entry name" value="GNAT"/>
    <property type="match status" value="1"/>
</dbReference>
<evidence type="ECO:0000313" key="4">
    <source>
        <dbReference type="EMBL" id="AFK51220.1"/>
    </source>
</evidence>
<dbReference type="AlphaFoldDB" id="I3TEN2"/>
<keyword evidence="5" id="KW-1185">Reference proteome</keyword>
<dbReference type="Proteomes" id="UP000005270">
    <property type="component" value="Chromosome"/>
</dbReference>
<dbReference type="EMBL" id="CP003531">
    <property type="protein sequence ID" value="AFK51220.1"/>
    <property type="molecule type" value="Genomic_DNA"/>
</dbReference>
<keyword evidence="1 4" id="KW-0808">Transferase</keyword>
<dbReference type="RefSeq" id="WP_014737470.1">
    <property type="nucleotide sequence ID" value="NC_017954.1"/>
</dbReference>
<evidence type="ECO:0000259" key="3">
    <source>
        <dbReference type="PROSITE" id="PS51186"/>
    </source>
</evidence>
<reference evidence="4 5" key="1">
    <citation type="journal article" date="2012" name="J. Bacteriol.">
        <title>Complete genome sequence of the hyperthermophilic cellulolytic Crenarchaeon 'Thermogladius cellulolyticus' 1633.</title>
        <authorList>
            <person name="Mardanov A.V."/>
            <person name="Kochetkova T.V."/>
            <person name="Beletsky A.V."/>
            <person name="Bonch-Osmolovskaya E.A."/>
            <person name="Ravin N.V."/>
            <person name="Skryabin K.G."/>
        </authorList>
    </citation>
    <scope>NUCLEOTIDE SEQUENCE [LARGE SCALE GENOMIC DNA]</scope>
    <source>
        <strain evidence="5">DSM 22663 / VKM B-2946 / 1633</strain>
    </source>
</reference>
<dbReference type="Pfam" id="PF00583">
    <property type="entry name" value="Acetyltransf_1"/>
    <property type="match status" value="1"/>
</dbReference>
<evidence type="ECO:0000256" key="1">
    <source>
        <dbReference type="ARBA" id="ARBA00022679"/>
    </source>
</evidence>
<dbReference type="FunCoup" id="I3TEN2">
    <property type="interactions" value="93"/>
</dbReference>
<dbReference type="PANTHER" id="PTHR23091">
    <property type="entry name" value="N-TERMINAL ACETYLTRANSFERASE"/>
    <property type="match status" value="1"/>
</dbReference>
<dbReference type="Gene3D" id="3.40.630.30">
    <property type="match status" value="1"/>
</dbReference>
<dbReference type="GeneID" id="13013113"/>
<dbReference type="InterPro" id="IPR006464">
    <property type="entry name" value="AcTrfase_RimI/Ard1"/>
</dbReference>
<dbReference type="NCBIfam" id="TIGR01575">
    <property type="entry name" value="rimI"/>
    <property type="match status" value="1"/>
</dbReference>
<accession>I3TEN2</accession>
<evidence type="ECO:0000256" key="2">
    <source>
        <dbReference type="ARBA" id="ARBA00023315"/>
    </source>
</evidence>
<organism evidence="4 5">
    <name type="scientific">Thermogladius calderae (strain DSM 22663 / VKM B-2946 / 1633)</name>
    <dbReference type="NCBI Taxonomy" id="1184251"/>
    <lineage>
        <taxon>Archaea</taxon>
        <taxon>Thermoproteota</taxon>
        <taxon>Thermoprotei</taxon>
        <taxon>Desulfurococcales</taxon>
        <taxon>Desulfurococcaceae</taxon>
        <taxon>Thermogladius</taxon>
    </lineage>
</organism>
<dbReference type="InterPro" id="IPR016181">
    <property type="entry name" value="Acyl_CoA_acyltransferase"/>
</dbReference>
<proteinExistence type="predicted"/>
<dbReference type="InterPro" id="IPR045047">
    <property type="entry name" value="Ard1-like"/>
</dbReference>
<dbReference type="InParanoid" id="I3TEN2"/>
<dbReference type="STRING" id="1184251.TCELL_0796"/>
<dbReference type="GO" id="GO:0031415">
    <property type="term" value="C:NatA complex"/>
    <property type="evidence" value="ECO:0007669"/>
    <property type="project" value="InterPro"/>
</dbReference>
<feature type="domain" description="N-acetyltransferase" evidence="3">
    <location>
        <begin position="31"/>
        <end position="185"/>
    </location>
</feature>
<dbReference type="eggNOG" id="arCOG00833">
    <property type="taxonomic scope" value="Archaea"/>
</dbReference>
<gene>
    <name evidence="4" type="ordered locus">TCELL_0796</name>
</gene>
<evidence type="ECO:0000313" key="5">
    <source>
        <dbReference type="Proteomes" id="UP000005270"/>
    </source>
</evidence>
<dbReference type="InterPro" id="IPR000182">
    <property type="entry name" value="GNAT_dom"/>
</dbReference>
<sequence length="185" mass="21428">MDDLKTETKRPSIEEILEEAKKRLAAEAADYTIRPATREDIKSVIEINMVSLPEHYPDEFFYELYEHYGKAFYVAVDPSGRVVGYIMNRVEWKPGFFRHFIIRSGHVVSIAVLKEHRGKSLGFALMAHGIHSMKNNYKCEETYLEVRVSNQPAINLYRKLGYEVVKVARGYYLDGEDAYVMARPL</sequence>
<dbReference type="PANTHER" id="PTHR23091:SF4">
    <property type="entry name" value="N-TERMINAL AMINO-ACID N(ALPHA)-ACETYLTRANSFERASE NATA"/>
    <property type="match status" value="1"/>
</dbReference>
<name>I3TEN2_THEC1</name>
<dbReference type="GO" id="GO:0004596">
    <property type="term" value="F:protein-N-terminal amino-acid acetyltransferase activity"/>
    <property type="evidence" value="ECO:0007669"/>
    <property type="project" value="InterPro"/>
</dbReference>
<dbReference type="SUPFAM" id="SSF55729">
    <property type="entry name" value="Acyl-CoA N-acyltransferases (Nat)"/>
    <property type="match status" value="1"/>
</dbReference>
<dbReference type="KEGG" id="thg:TCELL_0796"/>
<dbReference type="CDD" id="cd04301">
    <property type="entry name" value="NAT_SF"/>
    <property type="match status" value="1"/>
</dbReference>
<dbReference type="HOGENOM" id="CLU_013985_23_0_2"/>